<name>A0A4S8KC81_MUSBA</name>
<keyword evidence="2" id="KW-1185">Reference proteome</keyword>
<protein>
    <recommendedName>
        <fullName evidence="3">DUF1677 family protein</fullName>
    </recommendedName>
</protein>
<evidence type="ECO:0000313" key="1">
    <source>
        <dbReference type="EMBL" id="THU72709.1"/>
    </source>
</evidence>
<dbReference type="AlphaFoldDB" id="A0A4S8KC81"/>
<reference evidence="1 2" key="1">
    <citation type="journal article" date="2019" name="Nat. Plants">
        <title>Genome sequencing of Musa balbisiana reveals subgenome evolution and function divergence in polyploid bananas.</title>
        <authorList>
            <person name="Yao X."/>
        </authorList>
    </citation>
    <scope>NUCLEOTIDE SEQUENCE [LARGE SCALE GENOMIC DNA]</scope>
    <source>
        <strain evidence="2">cv. DH-PKW</strain>
        <tissue evidence="1">Leaves</tissue>
    </source>
</reference>
<dbReference type="InterPro" id="IPR012876">
    <property type="entry name" value="DUF1677_pln"/>
</dbReference>
<dbReference type="PANTHER" id="PTHR33108:SF14">
    <property type="entry name" value="OS01G0745000 PROTEIN"/>
    <property type="match status" value="1"/>
</dbReference>
<sequence length="178" mass="20147">MQYSKLSGGEQEPRLIHSKLTQRKDEALLRVTSDVSIMNTNKIVEELKEQANGSDVQSVECECCGISEDCTPTYIKRIKEFFHGKWICGLCSEAVKEQMKRTPAVTKEQALETHMSLCKKFNRTTRLNPKLSLAVSMRDIARKSSERRTIKDVPGSKIVRAMSCGPRLDVNIKQSQVQ</sequence>
<dbReference type="Proteomes" id="UP000317650">
    <property type="component" value="Chromosome 4"/>
</dbReference>
<dbReference type="PANTHER" id="PTHR33108">
    <property type="entry name" value="OS01G0745000 PROTEIN"/>
    <property type="match status" value="1"/>
</dbReference>
<gene>
    <name evidence="1" type="ORF">C4D60_Mb04t15030</name>
</gene>
<dbReference type="Pfam" id="PF07911">
    <property type="entry name" value="DUF1677"/>
    <property type="match status" value="1"/>
</dbReference>
<evidence type="ECO:0008006" key="3">
    <source>
        <dbReference type="Google" id="ProtNLM"/>
    </source>
</evidence>
<comment type="caution">
    <text evidence="1">The sequence shown here is derived from an EMBL/GenBank/DDBJ whole genome shotgun (WGS) entry which is preliminary data.</text>
</comment>
<dbReference type="EMBL" id="PYDT01000001">
    <property type="protein sequence ID" value="THU72709.1"/>
    <property type="molecule type" value="Genomic_DNA"/>
</dbReference>
<proteinExistence type="predicted"/>
<evidence type="ECO:0000313" key="2">
    <source>
        <dbReference type="Proteomes" id="UP000317650"/>
    </source>
</evidence>
<accession>A0A4S8KC81</accession>
<organism evidence="1 2">
    <name type="scientific">Musa balbisiana</name>
    <name type="common">Banana</name>
    <dbReference type="NCBI Taxonomy" id="52838"/>
    <lineage>
        <taxon>Eukaryota</taxon>
        <taxon>Viridiplantae</taxon>
        <taxon>Streptophyta</taxon>
        <taxon>Embryophyta</taxon>
        <taxon>Tracheophyta</taxon>
        <taxon>Spermatophyta</taxon>
        <taxon>Magnoliopsida</taxon>
        <taxon>Liliopsida</taxon>
        <taxon>Zingiberales</taxon>
        <taxon>Musaceae</taxon>
        <taxon>Musa</taxon>
    </lineage>
</organism>